<dbReference type="Pfam" id="PF00534">
    <property type="entry name" value="Glycos_transf_1"/>
    <property type="match status" value="1"/>
</dbReference>
<protein>
    <submittedName>
        <fullName evidence="2">Glycosyl transferase family 1</fullName>
    </submittedName>
</protein>
<sequence length="401" mass="46512">MKILFVLNNFNIGGPQKSLLSLLHNFPEDSEIDLLVLNGQTPLKKYLPKNVNLRTGSTEVNLLMMEKRGVLSNIVKTFLKNPKLSYRAISTIIKTILKRKSFTTVKQEFWKQNKDSLKQECSDKYDLAVGASGGHSMMYIVDFVRSKYKVGWVRTEYQNLRRNLQIDEYYFNELNRVLSVSNKCTEKFSELFPEQAFKCITFYNALPFKMYSNIKNKFHYFEKKDEYILVTISRLDKDKGFDLLIGAARILKEKNVDFTWFIYGEGPMKNYIAKEIKKYKLDKYILLKGFVFNTGEILRNSDALVHPSKFEGKSNTLDEAKYYQVPIVSTNFPTVQEQLHQGVTGIITDLNAESLANGIYKLLNNQELRSNLSKNLEKEKQSVEKRDVYQEFITAIRGASK</sequence>
<dbReference type="AlphaFoldDB" id="A0A285USC6"/>
<dbReference type="PANTHER" id="PTHR46401:SF8">
    <property type="entry name" value="BLL6006 PROTEIN"/>
    <property type="match status" value="1"/>
</dbReference>
<dbReference type="EMBL" id="OBQF01000007">
    <property type="protein sequence ID" value="SOC44719.1"/>
    <property type="molecule type" value="Genomic_DNA"/>
</dbReference>
<dbReference type="CDD" id="cd03811">
    <property type="entry name" value="GT4_GT28_WabH-like"/>
    <property type="match status" value="1"/>
</dbReference>
<evidence type="ECO:0000313" key="2">
    <source>
        <dbReference type="EMBL" id="SOC44719.1"/>
    </source>
</evidence>
<dbReference type="SUPFAM" id="SSF53756">
    <property type="entry name" value="UDP-Glycosyltransferase/glycogen phosphorylase"/>
    <property type="match status" value="1"/>
</dbReference>
<feature type="domain" description="Glycosyl transferase family 1" evidence="1">
    <location>
        <begin position="215"/>
        <end position="378"/>
    </location>
</feature>
<reference evidence="3" key="1">
    <citation type="submission" date="2017-08" db="EMBL/GenBank/DDBJ databases">
        <authorList>
            <person name="Varghese N."/>
            <person name="Submissions S."/>
        </authorList>
    </citation>
    <scope>NUCLEOTIDE SEQUENCE [LARGE SCALE GENOMIC DNA]</scope>
    <source>
        <strain evidence="3">DSM 23173</strain>
    </source>
</reference>
<name>A0A285USC6_9STAP</name>
<dbReference type="PANTHER" id="PTHR46401">
    <property type="entry name" value="GLYCOSYLTRANSFERASE WBBK-RELATED"/>
    <property type="match status" value="1"/>
</dbReference>
<evidence type="ECO:0000259" key="1">
    <source>
        <dbReference type="Pfam" id="PF00534"/>
    </source>
</evidence>
<dbReference type="InterPro" id="IPR001296">
    <property type="entry name" value="Glyco_trans_1"/>
</dbReference>
<gene>
    <name evidence="2" type="ORF">SAMN05878391_2447</name>
</gene>
<keyword evidence="2" id="KW-0808">Transferase</keyword>
<dbReference type="GO" id="GO:0016757">
    <property type="term" value="F:glycosyltransferase activity"/>
    <property type="evidence" value="ECO:0007669"/>
    <property type="project" value="InterPro"/>
</dbReference>
<proteinExistence type="predicted"/>
<accession>A0A285USC6</accession>
<dbReference type="Gene3D" id="3.40.50.2000">
    <property type="entry name" value="Glycogen Phosphorylase B"/>
    <property type="match status" value="2"/>
</dbReference>
<evidence type="ECO:0000313" key="3">
    <source>
        <dbReference type="Proteomes" id="UP000219412"/>
    </source>
</evidence>
<dbReference type="RefSeq" id="WP_097042537.1">
    <property type="nucleotide sequence ID" value="NZ_OBQF01000007.1"/>
</dbReference>
<keyword evidence="3" id="KW-1185">Reference proteome</keyword>
<dbReference type="OrthoDB" id="9813638at2"/>
<organism evidence="2 3">
    <name type="scientific">Salinicoccus kekensis</name>
    <dbReference type="NCBI Taxonomy" id="714307"/>
    <lineage>
        <taxon>Bacteria</taxon>
        <taxon>Bacillati</taxon>
        <taxon>Bacillota</taxon>
        <taxon>Bacilli</taxon>
        <taxon>Bacillales</taxon>
        <taxon>Staphylococcaceae</taxon>
        <taxon>Salinicoccus</taxon>
    </lineage>
</organism>
<dbReference type="Proteomes" id="UP000219412">
    <property type="component" value="Unassembled WGS sequence"/>
</dbReference>